<comment type="similarity">
    <text evidence="1">Belongs to the CDC123 family.</text>
</comment>
<evidence type="ECO:0008006" key="4">
    <source>
        <dbReference type="Google" id="ProtNLM"/>
    </source>
</evidence>
<dbReference type="InterPro" id="IPR009772">
    <property type="entry name" value="CDC123"/>
</dbReference>
<evidence type="ECO:0000313" key="3">
    <source>
        <dbReference type="Proteomes" id="UP000291116"/>
    </source>
</evidence>
<keyword evidence="3" id="KW-1185">Reference proteome</keyword>
<reference evidence="2 3" key="1">
    <citation type="submission" date="2019-01" db="EMBL/GenBank/DDBJ databases">
        <authorList>
            <person name="Ferrante I. M."/>
        </authorList>
    </citation>
    <scope>NUCLEOTIDE SEQUENCE [LARGE SCALE GENOMIC DNA]</scope>
    <source>
        <strain evidence="2 3">B856</strain>
    </source>
</reference>
<proteinExistence type="inferred from homology"/>
<name>A0A448ZR66_9STRA</name>
<dbReference type="PANTHER" id="PTHR15323">
    <property type="entry name" value="D123 PROTEIN"/>
    <property type="match status" value="1"/>
</dbReference>
<accession>A0A448ZR66</accession>
<dbReference type="Pfam" id="PF07065">
    <property type="entry name" value="D123"/>
    <property type="match status" value="1"/>
</dbReference>
<protein>
    <recommendedName>
        <fullName evidence="4">Cell division cycle protein 123</fullName>
    </recommendedName>
</protein>
<dbReference type="GO" id="GO:0005737">
    <property type="term" value="C:cytoplasm"/>
    <property type="evidence" value="ECO:0007669"/>
    <property type="project" value="TreeGrafter"/>
</dbReference>
<evidence type="ECO:0000313" key="2">
    <source>
        <dbReference type="EMBL" id="VEU44542.1"/>
    </source>
</evidence>
<sequence>MAEEPSLIGTDFDDEIHGPRPTVDEVLACQLSSWYPTFSNILPLNASDRENHQCDSTQQQRQNKLRKNVTIPSVIINDLPMPEFKNFLLTDGVKLPRGATKLSSCAGVSSKSDDYENGDNEDDENDVEFHFPDLNDRIIETVRERFSSAGAVMPKLNWSAPRDATWINEGTMKCKTPGDVYLLLKSSDFCTHDVLYQSLQDCQDYRTKVEDYDGDSLSPVHPPLQLILRKWCNLNPSMEFRCFVRRHELLGISQRQHSVHFPHLKQDKDQIYDLIYDFFEDYVKHRFADGKIGNYVLDVFLDKKDRIWVIDFNPWARTTDSLLYEWSELMSMDDEPEDNDDEGIRIAASEGEVRHDPLSSYRAPIDTVDLASMTHGDAKQFEEFMKLCQRPTYWEENSDEDEED</sequence>
<dbReference type="AlphaFoldDB" id="A0A448ZR66"/>
<organism evidence="2 3">
    <name type="scientific">Pseudo-nitzschia multistriata</name>
    <dbReference type="NCBI Taxonomy" id="183589"/>
    <lineage>
        <taxon>Eukaryota</taxon>
        <taxon>Sar</taxon>
        <taxon>Stramenopiles</taxon>
        <taxon>Ochrophyta</taxon>
        <taxon>Bacillariophyta</taxon>
        <taxon>Bacillariophyceae</taxon>
        <taxon>Bacillariophycidae</taxon>
        <taxon>Bacillariales</taxon>
        <taxon>Bacillariaceae</taxon>
        <taxon>Pseudo-nitzschia</taxon>
    </lineage>
</organism>
<dbReference type="EMBL" id="CAACVS010000648">
    <property type="protein sequence ID" value="VEU44542.1"/>
    <property type="molecule type" value="Genomic_DNA"/>
</dbReference>
<evidence type="ECO:0000256" key="1">
    <source>
        <dbReference type="ARBA" id="ARBA00011047"/>
    </source>
</evidence>
<dbReference type="OrthoDB" id="360540at2759"/>
<dbReference type="PANTHER" id="PTHR15323:SF6">
    <property type="entry name" value="CELL DIVISION CYCLE PROTEIN 123 HOMOLOG"/>
    <property type="match status" value="1"/>
</dbReference>
<dbReference type="Proteomes" id="UP000291116">
    <property type="component" value="Unassembled WGS sequence"/>
</dbReference>
<gene>
    <name evidence="2" type="ORF">PSNMU_V1.4_AUG-EV-PASAV3_0115590</name>
</gene>